<dbReference type="InterPro" id="IPR010982">
    <property type="entry name" value="Lambda_DNA-bd_dom_sf"/>
</dbReference>
<accession>A0A7Y3WX06</accession>
<evidence type="ECO:0000313" key="2">
    <source>
        <dbReference type="Proteomes" id="UP000526233"/>
    </source>
</evidence>
<proteinExistence type="predicted"/>
<organism evidence="1 2">
    <name type="scientific">Brucella pseudogrignonensis</name>
    <dbReference type="NCBI Taxonomy" id="419475"/>
    <lineage>
        <taxon>Bacteria</taxon>
        <taxon>Pseudomonadati</taxon>
        <taxon>Pseudomonadota</taxon>
        <taxon>Alphaproteobacteria</taxon>
        <taxon>Hyphomicrobiales</taxon>
        <taxon>Brucellaceae</taxon>
        <taxon>Brucella/Ochrobactrum group</taxon>
        <taxon>Brucella</taxon>
    </lineage>
</organism>
<protein>
    <submittedName>
        <fullName evidence="1">Transcriptional regulator</fullName>
    </submittedName>
</protein>
<dbReference type="GO" id="GO:0003677">
    <property type="term" value="F:DNA binding"/>
    <property type="evidence" value="ECO:0007669"/>
    <property type="project" value="InterPro"/>
</dbReference>
<sequence>MIVAKLTNIEKARSAWGANIPDWVVVLAEACDRESQSAVAKKTGYSPSAISQVLSNTYQKGDIGRVEQAARGALMAETVFCPVMGDIARNVCISWQRKPFSTANANNVAMYRACRSNCPFSHLKEGS</sequence>
<gene>
    <name evidence="1" type="ORF">EHE22_09605</name>
</gene>
<dbReference type="RefSeq" id="WP_171379952.1">
    <property type="nucleotide sequence ID" value="NZ_PKQI01000002.1"/>
</dbReference>
<dbReference type="AlphaFoldDB" id="A0A7Y3WX06"/>
<reference evidence="1 2" key="1">
    <citation type="submission" date="2018-11" db="EMBL/GenBank/DDBJ databases">
        <title>Genome sequencing and analysis.</title>
        <authorList>
            <person name="Huang Y.-T."/>
        </authorList>
    </citation>
    <scope>NUCLEOTIDE SEQUENCE [LARGE SCALE GENOMIC DNA]</scope>
    <source>
        <strain evidence="1 2">SHIN</strain>
    </source>
</reference>
<dbReference type="Proteomes" id="UP000526233">
    <property type="component" value="Unassembled WGS sequence"/>
</dbReference>
<comment type="caution">
    <text evidence="1">The sequence shown here is derived from an EMBL/GenBank/DDBJ whole genome shotgun (WGS) entry which is preliminary data.</text>
</comment>
<evidence type="ECO:0000313" key="1">
    <source>
        <dbReference type="EMBL" id="NNV20681.1"/>
    </source>
</evidence>
<name>A0A7Y3WX06_9HYPH</name>
<dbReference type="EMBL" id="PKQI01000002">
    <property type="protein sequence ID" value="NNV20681.1"/>
    <property type="molecule type" value="Genomic_DNA"/>
</dbReference>
<dbReference type="Gene3D" id="1.10.260.40">
    <property type="entry name" value="lambda repressor-like DNA-binding domains"/>
    <property type="match status" value="1"/>
</dbReference>